<name>A0A101CZP5_9RHOB</name>
<feature type="domain" description="Fe2OG dioxygenase" evidence="2">
    <location>
        <begin position="135"/>
        <end position="242"/>
    </location>
</feature>
<dbReference type="EMBL" id="LQBQ01000001">
    <property type="protein sequence ID" value="KUJ86214.1"/>
    <property type="molecule type" value="Genomic_DNA"/>
</dbReference>
<evidence type="ECO:0000313" key="3">
    <source>
        <dbReference type="EMBL" id="KUJ86214.1"/>
    </source>
</evidence>
<accession>A0A101CZP5</accession>
<keyword evidence="1" id="KW-0479">Metal-binding</keyword>
<comment type="caution">
    <text evidence="3">The sequence shown here is derived from an EMBL/GenBank/DDBJ whole genome shotgun (WGS) entry which is preliminary data.</text>
</comment>
<dbReference type="InterPro" id="IPR005123">
    <property type="entry name" value="Oxoglu/Fe-dep_dioxygenase_dom"/>
</dbReference>
<dbReference type="GO" id="GO:0016491">
    <property type="term" value="F:oxidoreductase activity"/>
    <property type="evidence" value="ECO:0007669"/>
    <property type="project" value="UniProtKB-KW"/>
</dbReference>
<dbReference type="OrthoDB" id="9798229at2"/>
<dbReference type="Proteomes" id="UP000053791">
    <property type="component" value="Unassembled WGS sequence"/>
</dbReference>
<dbReference type="GO" id="GO:0046872">
    <property type="term" value="F:metal ion binding"/>
    <property type="evidence" value="ECO:0007669"/>
    <property type="project" value="UniProtKB-KW"/>
</dbReference>
<dbReference type="Gene3D" id="2.60.120.620">
    <property type="entry name" value="q2cbj1_9rhob like domain"/>
    <property type="match status" value="1"/>
</dbReference>
<evidence type="ECO:0000256" key="1">
    <source>
        <dbReference type="RuleBase" id="RU003682"/>
    </source>
</evidence>
<comment type="similarity">
    <text evidence="1">Belongs to the iron/ascorbate-dependent oxidoreductase family.</text>
</comment>
<keyword evidence="1" id="KW-0408">Iron</keyword>
<keyword evidence="4" id="KW-1185">Reference proteome</keyword>
<reference evidence="3 4" key="1">
    <citation type="submission" date="2015-12" db="EMBL/GenBank/DDBJ databases">
        <authorList>
            <person name="Shamseldin A."/>
            <person name="Moawad H."/>
            <person name="Abd El-Rahim W.M."/>
            <person name="Sadowsky M.J."/>
        </authorList>
    </citation>
    <scope>NUCLEOTIDE SEQUENCE [LARGE SCALE GENOMIC DNA]</scope>
    <source>
        <strain evidence="3 4">ZGT118</strain>
    </source>
</reference>
<dbReference type="PROSITE" id="PS51471">
    <property type="entry name" value="FE2OG_OXY"/>
    <property type="match status" value="1"/>
</dbReference>
<dbReference type="RefSeq" id="WP_068344666.1">
    <property type="nucleotide sequence ID" value="NZ_LQBQ01000001.1"/>
</dbReference>
<dbReference type="STRING" id="1685379.AVO45_01290"/>
<evidence type="ECO:0000259" key="2">
    <source>
        <dbReference type="PROSITE" id="PS51471"/>
    </source>
</evidence>
<protein>
    <submittedName>
        <fullName evidence="3">2OG-Fe(II) oxygenase</fullName>
    </submittedName>
</protein>
<keyword evidence="1" id="KW-0560">Oxidoreductase</keyword>
<sequence length="261" mass="29639">MQDILDLDRFPLHRPHSPQWQALVDRCRADLAAQGMFNLEGLMHPHVAAAEVSRMAPRFASDAFLHERMHNIYFKTLDDLPPDHPALTRFHTSNRTLCADQIAGSALLRLYEWPEFATFLAATMGKPQLHVMDDPLARVNVMSYGPGQALNWHFDRSEFTTTLLLQAPDAGGEFEYRTDLRSEDNPNHDGVARLLRGEDPESRTIRLTPGTLNVFKGKNTAHRVTPVRGDKERVIAVFSYYEHPGVRFSESERLGFYGRAS</sequence>
<evidence type="ECO:0000313" key="4">
    <source>
        <dbReference type="Proteomes" id="UP000053791"/>
    </source>
</evidence>
<organism evidence="3 4">
    <name type="scientific">Ruegeria marisrubri</name>
    <dbReference type="NCBI Taxonomy" id="1685379"/>
    <lineage>
        <taxon>Bacteria</taxon>
        <taxon>Pseudomonadati</taxon>
        <taxon>Pseudomonadota</taxon>
        <taxon>Alphaproteobacteria</taxon>
        <taxon>Rhodobacterales</taxon>
        <taxon>Roseobacteraceae</taxon>
        <taxon>Ruegeria</taxon>
    </lineage>
</organism>
<gene>
    <name evidence="3" type="ORF">AVO45_01290</name>
</gene>
<dbReference type="AlphaFoldDB" id="A0A101CZP5"/>
<dbReference type="Pfam" id="PF23169">
    <property type="entry name" value="HalD"/>
    <property type="match status" value="1"/>
</dbReference>
<proteinExistence type="inferred from homology"/>
<dbReference type="InterPro" id="IPR056470">
    <property type="entry name" value="BesD/HalB-like"/>
</dbReference>